<dbReference type="InterPro" id="IPR013103">
    <property type="entry name" value="RVT_2"/>
</dbReference>
<sequence length="66" mass="7430">MAAQKDLNVYHMDVVTAFLHGELQEEIYLQQPEGFVDESKGDQVGEAQLRTVQLDTLQLPTVLLDT</sequence>
<feature type="domain" description="Reverse transcriptase Ty1/copia-type" evidence="1">
    <location>
        <begin position="1"/>
        <end position="44"/>
    </location>
</feature>
<keyword evidence="3" id="KW-1185">Reference proteome</keyword>
<dbReference type="EMBL" id="LBMM01017716">
    <property type="protein sequence ID" value="KMQ83989.1"/>
    <property type="molecule type" value="Genomic_DNA"/>
</dbReference>
<evidence type="ECO:0000259" key="1">
    <source>
        <dbReference type="Pfam" id="PF07727"/>
    </source>
</evidence>
<organism evidence="2 3">
    <name type="scientific">Lasius niger</name>
    <name type="common">Black garden ant</name>
    <dbReference type="NCBI Taxonomy" id="67767"/>
    <lineage>
        <taxon>Eukaryota</taxon>
        <taxon>Metazoa</taxon>
        <taxon>Ecdysozoa</taxon>
        <taxon>Arthropoda</taxon>
        <taxon>Hexapoda</taxon>
        <taxon>Insecta</taxon>
        <taxon>Pterygota</taxon>
        <taxon>Neoptera</taxon>
        <taxon>Endopterygota</taxon>
        <taxon>Hymenoptera</taxon>
        <taxon>Apocrita</taxon>
        <taxon>Aculeata</taxon>
        <taxon>Formicoidea</taxon>
        <taxon>Formicidae</taxon>
        <taxon>Formicinae</taxon>
        <taxon>Lasius</taxon>
        <taxon>Lasius</taxon>
    </lineage>
</organism>
<dbReference type="Proteomes" id="UP000036403">
    <property type="component" value="Unassembled WGS sequence"/>
</dbReference>
<dbReference type="Pfam" id="PF07727">
    <property type="entry name" value="RVT_2"/>
    <property type="match status" value="1"/>
</dbReference>
<comment type="caution">
    <text evidence="2">The sequence shown here is derived from an EMBL/GenBank/DDBJ whole genome shotgun (WGS) entry which is preliminary data.</text>
</comment>
<dbReference type="AlphaFoldDB" id="A0A0J7K111"/>
<dbReference type="PaxDb" id="67767-A0A0J7K111"/>
<proteinExistence type="predicted"/>
<evidence type="ECO:0000313" key="3">
    <source>
        <dbReference type="Proteomes" id="UP000036403"/>
    </source>
</evidence>
<name>A0A0J7K111_LASNI</name>
<gene>
    <name evidence="2" type="ORF">RF55_18649</name>
</gene>
<reference evidence="2 3" key="1">
    <citation type="submission" date="2015-04" db="EMBL/GenBank/DDBJ databases">
        <title>Lasius niger genome sequencing.</title>
        <authorList>
            <person name="Konorov E.A."/>
            <person name="Nikitin M.A."/>
            <person name="Kirill M.V."/>
            <person name="Chang P."/>
        </authorList>
    </citation>
    <scope>NUCLEOTIDE SEQUENCE [LARGE SCALE GENOMIC DNA]</scope>
    <source>
        <tissue evidence="2">Whole</tissue>
    </source>
</reference>
<protein>
    <submittedName>
        <fullName evidence="2">Retrovirus-related gag-pol polyprotein</fullName>
    </submittedName>
</protein>
<evidence type="ECO:0000313" key="2">
    <source>
        <dbReference type="EMBL" id="KMQ83989.1"/>
    </source>
</evidence>
<dbReference type="OrthoDB" id="8069227at2759"/>
<accession>A0A0J7K111</accession>